<dbReference type="OrthoDB" id="4954742at2"/>
<organism evidence="1 2">
    <name type="scientific">Pelagovum pacificum</name>
    <dbReference type="NCBI Taxonomy" id="2588711"/>
    <lineage>
        <taxon>Bacteria</taxon>
        <taxon>Pseudomonadati</taxon>
        <taxon>Pseudomonadota</taxon>
        <taxon>Alphaproteobacteria</taxon>
        <taxon>Rhodobacterales</taxon>
        <taxon>Paracoccaceae</taxon>
        <taxon>Pelagovum</taxon>
    </lineage>
</organism>
<dbReference type="Pfam" id="PF06299">
    <property type="entry name" value="DUF1045"/>
    <property type="match status" value="1"/>
</dbReference>
<dbReference type="RefSeq" id="WP_140197470.1">
    <property type="nucleotide sequence ID" value="NZ_CP065915.1"/>
</dbReference>
<sequence>MSSPDACRRFAVYYLPVGPLGRFGSDWLGWDVAAGRPAAGVDAGLPDADEVTAVPRKYGFHATLKPPFRLAEGATYVALRNAVAALADDLVAPVADGLALDRGRFLSLRPTGDQSQISAAAARIVTELDHFRAPLTEHDLARRRAAGLTDQQEEHLARWGYPYVLDQFHFHVTLSGPLAAPDRDRVADALAPLLSPLLPDPFAMESISIAGEADDGRFHELARFRLASTS</sequence>
<evidence type="ECO:0000313" key="2">
    <source>
        <dbReference type="Proteomes" id="UP000314011"/>
    </source>
</evidence>
<protein>
    <submittedName>
        <fullName evidence="1">DUF1045 domain-containing protein</fullName>
    </submittedName>
</protein>
<gene>
    <name evidence="1" type="ORF">FHY64_19035</name>
</gene>
<accession>A0A5C5G993</accession>
<dbReference type="PIRSF" id="PIRSF033328">
    <property type="entry name" value="Phest_Mll4975"/>
    <property type="match status" value="1"/>
</dbReference>
<proteinExistence type="predicted"/>
<reference evidence="1 2" key="1">
    <citation type="submission" date="2019-06" db="EMBL/GenBank/DDBJ databases">
        <title>Genome of new Rhodobacteraceae sp. SM1903.</title>
        <authorList>
            <person name="Ren X."/>
        </authorList>
    </citation>
    <scope>NUCLEOTIDE SEQUENCE [LARGE SCALE GENOMIC DNA]</scope>
    <source>
        <strain evidence="1 2">SM1903</strain>
    </source>
</reference>
<name>A0A5C5G993_9RHOB</name>
<evidence type="ECO:0000313" key="1">
    <source>
        <dbReference type="EMBL" id="TNY30675.1"/>
    </source>
</evidence>
<keyword evidence="2" id="KW-1185">Reference proteome</keyword>
<dbReference type="AlphaFoldDB" id="A0A5C5G993"/>
<dbReference type="InterPro" id="IPR009389">
    <property type="entry name" value="DUF1045"/>
</dbReference>
<comment type="caution">
    <text evidence="1">The sequence shown here is derived from an EMBL/GenBank/DDBJ whole genome shotgun (WGS) entry which is preliminary data.</text>
</comment>
<dbReference type="EMBL" id="VFFF01000004">
    <property type="protein sequence ID" value="TNY30675.1"/>
    <property type="molecule type" value="Genomic_DNA"/>
</dbReference>
<dbReference type="Proteomes" id="UP000314011">
    <property type="component" value="Unassembled WGS sequence"/>
</dbReference>